<accession>A0A9X5I7G5</accession>
<dbReference type="AlphaFoldDB" id="A0A9X5I7G5"/>
<gene>
    <name evidence="2" type="ORF">QH73_0024015</name>
</gene>
<dbReference type="Pfam" id="PF04955">
    <property type="entry name" value="HupE_UreJ"/>
    <property type="match status" value="1"/>
</dbReference>
<keyword evidence="3" id="KW-1185">Reference proteome</keyword>
<sequence length="221" mass="23144">MSKDLMSKILQRSLRCVGAIATALTIAFFAIPQPAYAHHAIGGKTPVNLFEGFLSGLAHPVIGLDHLAFVVAIGLLAVGQRRGALIPAGFVVAAMLGTVIHVFQIDLSAAEIAIAVSVIIFGAMLLWQNRPHWLVTLGLGAIAGLFHGYAYGESIVGAQMFPLFAYLLGFTLIQYGVALVAFLAGNLALQKSANSSPSWLRLSGLAICAIGVVFLTSSVMG</sequence>
<feature type="transmembrane region" description="Helical" evidence="1">
    <location>
        <begin position="199"/>
        <end position="220"/>
    </location>
</feature>
<name>A0A9X5I7G5_9CYAN</name>
<feature type="transmembrane region" description="Helical" evidence="1">
    <location>
        <begin position="84"/>
        <end position="103"/>
    </location>
</feature>
<keyword evidence="1" id="KW-0812">Transmembrane</keyword>
<feature type="transmembrane region" description="Helical" evidence="1">
    <location>
        <begin position="53"/>
        <end position="77"/>
    </location>
</feature>
<keyword evidence="1" id="KW-1133">Transmembrane helix</keyword>
<keyword evidence="1" id="KW-0472">Membrane</keyword>
<feature type="transmembrane region" description="Helical" evidence="1">
    <location>
        <begin position="109"/>
        <end position="127"/>
    </location>
</feature>
<evidence type="ECO:0000256" key="1">
    <source>
        <dbReference type="SAM" id="Phobius"/>
    </source>
</evidence>
<evidence type="ECO:0000313" key="2">
    <source>
        <dbReference type="EMBL" id="NHC37664.1"/>
    </source>
</evidence>
<dbReference type="EMBL" id="JTJC03000010">
    <property type="protein sequence ID" value="NHC37664.1"/>
    <property type="molecule type" value="Genomic_DNA"/>
</dbReference>
<comment type="caution">
    <text evidence="2">The sequence shown here is derived from an EMBL/GenBank/DDBJ whole genome shotgun (WGS) entry which is preliminary data.</text>
</comment>
<dbReference type="PIRSF" id="PIRSF016919">
    <property type="entry name" value="HupE_UreJ"/>
    <property type="match status" value="1"/>
</dbReference>
<feature type="transmembrane region" description="Helical" evidence="1">
    <location>
        <begin position="134"/>
        <end position="151"/>
    </location>
</feature>
<proteinExistence type="predicted"/>
<reference evidence="2 3" key="1">
    <citation type="journal article" date="2015" name="Genome Announc.">
        <title>Draft Genome Sequence of the Terrestrial Cyanobacterium Scytonema millei VB511283, Isolated from Eastern India.</title>
        <authorList>
            <person name="Sen D."/>
            <person name="Chandrababunaidu M.M."/>
            <person name="Singh D."/>
            <person name="Sanghi N."/>
            <person name="Ghorai A."/>
            <person name="Mishra G.P."/>
            <person name="Madduluri M."/>
            <person name="Adhikary S.P."/>
            <person name="Tripathy S."/>
        </authorList>
    </citation>
    <scope>NUCLEOTIDE SEQUENCE [LARGE SCALE GENOMIC DNA]</scope>
    <source>
        <strain evidence="2 3">VB511283</strain>
    </source>
</reference>
<protein>
    <submittedName>
        <fullName evidence="2">Urease accessory protein UreJ</fullName>
    </submittedName>
</protein>
<organism evidence="2 3">
    <name type="scientific">Scytonema millei VB511283</name>
    <dbReference type="NCBI Taxonomy" id="1245923"/>
    <lineage>
        <taxon>Bacteria</taxon>
        <taxon>Bacillati</taxon>
        <taxon>Cyanobacteriota</taxon>
        <taxon>Cyanophyceae</taxon>
        <taxon>Nostocales</taxon>
        <taxon>Scytonemataceae</taxon>
        <taxon>Scytonema</taxon>
    </lineage>
</organism>
<dbReference type="Proteomes" id="UP000031532">
    <property type="component" value="Unassembled WGS sequence"/>
</dbReference>
<evidence type="ECO:0000313" key="3">
    <source>
        <dbReference type="Proteomes" id="UP000031532"/>
    </source>
</evidence>
<dbReference type="OrthoDB" id="9808192at2"/>
<dbReference type="InterPro" id="IPR007038">
    <property type="entry name" value="HupE_UreJ"/>
</dbReference>
<feature type="transmembrane region" description="Helical" evidence="1">
    <location>
        <begin position="163"/>
        <end position="187"/>
    </location>
</feature>